<keyword evidence="4" id="KW-1185">Reference proteome</keyword>
<evidence type="ECO:0008006" key="5">
    <source>
        <dbReference type="Google" id="ProtNLM"/>
    </source>
</evidence>
<feature type="coiled-coil region" evidence="1">
    <location>
        <begin position="514"/>
        <end position="576"/>
    </location>
</feature>
<feature type="coiled-coil region" evidence="1">
    <location>
        <begin position="276"/>
        <end position="310"/>
    </location>
</feature>
<dbReference type="PhylomeDB" id="T1J9T5"/>
<feature type="coiled-coil region" evidence="1">
    <location>
        <begin position="367"/>
        <end position="418"/>
    </location>
</feature>
<dbReference type="Proteomes" id="UP000014500">
    <property type="component" value="Unassembled WGS sequence"/>
</dbReference>
<reference evidence="3" key="2">
    <citation type="submission" date="2015-02" db="UniProtKB">
        <authorList>
            <consortium name="EnsemblMetazoa"/>
        </authorList>
    </citation>
    <scope>IDENTIFICATION</scope>
</reference>
<dbReference type="EMBL" id="JH431978">
    <property type="status" value="NOT_ANNOTATED_CDS"/>
    <property type="molecule type" value="Genomic_DNA"/>
</dbReference>
<dbReference type="GO" id="GO:0035082">
    <property type="term" value="P:axoneme assembly"/>
    <property type="evidence" value="ECO:0007669"/>
    <property type="project" value="InterPro"/>
</dbReference>
<name>T1J9T5_STRMM</name>
<reference evidence="4" key="1">
    <citation type="submission" date="2011-05" db="EMBL/GenBank/DDBJ databases">
        <authorList>
            <person name="Richards S.R."/>
            <person name="Qu J."/>
            <person name="Jiang H."/>
            <person name="Jhangiani S.N."/>
            <person name="Agravi P."/>
            <person name="Goodspeed R."/>
            <person name="Gross S."/>
            <person name="Mandapat C."/>
            <person name="Jackson L."/>
            <person name="Mathew T."/>
            <person name="Pu L."/>
            <person name="Thornton R."/>
            <person name="Saada N."/>
            <person name="Wilczek-Boney K.B."/>
            <person name="Lee S."/>
            <person name="Kovar C."/>
            <person name="Wu Y."/>
            <person name="Scherer S.E."/>
            <person name="Worley K.C."/>
            <person name="Muzny D.M."/>
            <person name="Gibbs R."/>
        </authorList>
    </citation>
    <scope>NUCLEOTIDE SEQUENCE</scope>
    <source>
        <strain evidence="4">Brora</strain>
    </source>
</reference>
<keyword evidence="1" id="KW-0175">Coiled coil</keyword>
<accession>T1J9T5</accession>
<feature type="coiled-coil region" evidence="1">
    <location>
        <begin position="732"/>
        <end position="820"/>
    </location>
</feature>
<evidence type="ECO:0000313" key="4">
    <source>
        <dbReference type="Proteomes" id="UP000014500"/>
    </source>
</evidence>
<proteinExistence type="predicted"/>
<organism evidence="3 4">
    <name type="scientific">Strigamia maritima</name>
    <name type="common">European centipede</name>
    <name type="synonym">Geophilus maritimus</name>
    <dbReference type="NCBI Taxonomy" id="126957"/>
    <lineage>
        <taxon>Eukaryota</taxon>
        <taxon>Metazoa</taxon>
        <taxon>Ecdysozoa</taxon>
        <taxon>Arthropoda</taxon>
        <taxon>Myriapoda</taxon>
        <taxon>Chilopoda</taxon>
        <taxon>Pleurostigmophora</taxon>
        <taxon>Geophilomorpha</taxon>
        <taxon>Linotaeniidae</taxon>
        <taxon>Strigamia</taxon>
    </lineage>
</organism>
<evidence type="ECO:0000313" key="3">
    <source>
        <dbReference type="EnsemblMetazoa" id="SMAR010483-PA"/>
    </source>
</evidence>
<dbReference type="EnsemblMetazoa" id="SMAR010483-RA">
    <property type="protein sequence ID" value="SMAR010483-PA"/>
    <property type="gene ID" value="SMAR010483"/>
</dbReference>
<feature type="compositionally biased region" description="Basic and acidic residues" evidence="2">
    <location>
        <begin position="1"/>
        <end position="24"/>
    </location>
</feature>
<dbReference type="GO" id="GO:0005737">
    <property type="term" value="C:cytoplasm"/>
    <property type="evidence" value="ECO:0007669"/>
    <property type="project" value="TreeGrafter"/>
</dbReference>
<dbReference type="InterPro" id="IPR037386">
    <property type="entry name" value="CCDC40"/>
</dbReference>
<dbReference type="HOGENOM" id="CLU_260876_0_0_1"/>
<feature type="region of interest" description="Disordered" evidence="2">
    <location>
        <begin position="1"/>
        <end position="31"/>
    </location>
</feature>
<sequence>MEPEKSKSGSGPSKDRETRSHEGSKTNLSLSAVSQARQSIFRSLSHSNLRPNVNVPANRAGSPAQLTAAERNSIATNEEIIKRLELISYRFDSLDVVDVASDHSFGSSVAPGFIDDVSGLLKRMAQDVYDSSNENLTTRETTPIPDSNQMLILDPDHPLMQRFQSIYTAHLEKEREKQTLELNSSKTELKTICKSYEDEGETLYNLQQELSKSQANLENCHREWHSFLNERKIIQEQLLTSRDQHVSLMDLRAELTRWDLLINLMNQLQDDMRSDVGALRRAAEKVEGNLESLQDEKRQQDVTIKKKMEEAIRMEDTLEMYKKHRNSQQEELLKARLNLSESQMRIECIEVEKRHVFQQWKQTLSQLEQKDEAIKTLYESLTALLNESFTRSTNISNLKKATDKEMELNETLETAKKRTERLVFGSETLIKGYNEKSEKLSNKLAMRSRIVQESVNDFNESTKDLEELKKMDDIYRKQLDAIVSQRCDLEDQLAEKYLEYISSEKAIIRSDQKASKLRKTLKHTEGNVVHLENDLARLIMQLTSSTIHCQKLKEDLNDHNKEVDEYNEVVKGLETLISKNNLTISNKQVNMNLLIARLEQLVRDAGGDVSPSETKIHSLERNIESKANEMQSLKVTWLQRQTELVFLSHETDHLTVTCIQQSRQYNMLKDKKRRLEEKIEEFQQDIQKKVTSFNALQKSIGKLSESIYQEKGNLQTLTNNNLLSESTLVRVLKDAEMESVELQDKLDILKEDKKQLENRILELSQQILMWEKKTQLAKESKALVASEEITGEMQEMRWDIHRMQNRFLQLKRQQETLVQETEKLIARRETILSKNESQNKSQKKPLTKSTIQKAIGDLRNKLKQSVKDRIALENEIAQYQNQKEELNAKKTEEEMTLSDIKNQSEGLETSVRQTERHYQKVLTFNSINFHQLIGLQQRTKFLQSTKEHKYQVTSKDKVKDDVVNSLAIANTLQNILKKLCTMFPHYEEDILDLLARHEGRLTAVESLTVVNKIFSKLNMQQDLNEHLSYLSKEINENSRSYKYTIAVLFKLHKHIWERKSEERIFKLDFSDDADFRRIWRYESVRLFLYNIGWRLENNLLILKNPKTQCLKIGLTVLRSFILRTSVVEESPYYSGTNKSLRSSGIKESRCLPNGAKANSCIEEDDQSSLGFVSVDELDLDKLEEQDNCKRRSSFRNPLAFFFKSCRKAVSPRPVHQPKVISELSGSGIDITINSTAHGFRSASPNNSGLSGRALVKSAISKMHLETLQLPVDPKLIRSVINCEACNDSINLFMSAAWMMQTALSSVSFL</sequence>
<dbReference type="OMA" id="RMQRIQK"/>
<dbReference type="PANTHER" id="PTHR16275">
    <property type="entry name" value="COILED-COIL DOMAIN-CONTAINING PROTEIN 40"/>
    <property type="match status" value="1"/>
</dbReference>
<dbReference type="eggNOG" id="ENOG502QQ91">
    <property type="taxonomic scope" value="Eukaryota"/>
</dbReference>
<evidence type="ECO:0000256" key="1">
    <source>
        <dbReference type="SAM" id="Coils"/>
    </source>
</evidence>
<protein>
    <recommendedName>
        <fullName evidence="5">Coiled-coil domain-containing protein 39</fullName>
    </recommendedName>
</protein>
<feature type="coiled-coil region" evidence="1">
    <location>
        <begin position="616"/>
        <end position="692"/>
    </location>
</feature>
<evidence type="ECO:0000256" key="2">
    <source>
        <dbReference type="SAM" id="MobiDB-lite"/>
    </source>
</evidence>
<dbReference type="STRING" id="126957.T1J9T5"/>
<feature type="coiled-coil region" evidence="1">
    <location>
        <begin position="855"/>
        <end position="903"/>
    </location>
</feature>
<dbReference type="PANTHER" id="PTHR16275:SF8">
    <property type="entry name" value="COILED-COIL DOMAIN-CONTAINING PROTEIN 40"/>
    <property type="match status" value="1"/>
</dbReference>